<dbReference type="InterPro" id="IPR000914">
    <property type="entry name" value="SBP_5_dom"/>
</dbReference>
<feature type="signal peptide" evidence="4">
    <location>
        <begin position="1"/>
        <end position="21"/>
    </location>
</feature>
<evidence type="ECO:0000313" key="6">
    <source>
        <dbReference type="EMBL" id="TDD96422.1"/>
    </source>
</evidence>
<organism evidence="6 7">
    <name type="scientific">Actinomadura rubrisoli</name>
    <dbReference type="NCBI Taxonomy" id="2530368"/>
    <lineage>
        <taxon>Bacteria</taxon>
        <taxon>Bacillati</taxon>
        <taxon>Actinomycetota</taxon>
        <taxon>Actinomycetes</taxon>
        <taxon>Streptosporangiales</taxon>
        <taxon>Thermomonosporaceae</taxon>
        <taxon>Actinomadura</taxon>
    </lineage>
</organism>
<dbReference type="AlphaFoldDB" id="A0A4R5CGP3"/>
<dbReference type="Gene3D" id="3.90.76.10">
    <property type="entry name" value="Dipeptide-binding Protein, Domain 1"/>
    <property type="match status" value="1"/>
</dbReference>
<dbReference type="GO" id="GO:0043190">
    <property type="term" value="C:ATP-binding cassette (ABC) transporter complex"/>
    <property type="evidence" value="ECO:0007669"/>
    <property type="project" value="InterPro"/>
</dbReference>
<accession>A0A4R5CGP3</accession>
<protein>
    <submittedName>
        <fullName evidence="6">ABC transporter substrate-binding protein</fullName>
    </submittedName>
</protein>
<feature type="chain" id="PRO_5021010511" evidence="4">
    <location>
        <begin position="22"/>
        <end position="520"/>
    </location>
</feature>
<comment type="caution">
    <text evidence="6">The sequence shown here is derived from an EMBL/GenBank/DDBJ whole genome shotgun (WGS) entry which is preliminary data.</text>
</comment>
<dbReference type="OrthoDB" id="9046151at2"/>
<proteinExistence type="inferred from homology"/>
<keyword evidence="2" id="KW-0813">Transport</keyword>
<dbReference type="GO" id="GO:0015833">
    <property type="term" value="P:peptide transport"/>
    <property type="evidence" value="ECO:0007669"/>
    <property type="project" value="TreeGrafter"/>
</dbReference>
<dbReference type="Pfam" id="PF00496">
    <property type="entry name" value="SBP_bac_5"/>
    <property type="match status" value="1"/>
</dbReference>
<name>A0A4R5CGP3_9ACTN</name>
<sequence length="520" mass="56318">MIRRRLGAAALAATLTLTAAACSDPTASGGSGSKDTLNVYLHQKPKRFSPLDPPSLADQLVMQLVFDNLLTVDDKYQYAPRLAESWDVDKAAKTFTFHLRKGVKWSDGTPFTSKDVLFSYRLLADAKSGSAMAGKLAGVAGFTAPDPATFVVKLVKPNVGFLSLIAGPFMWVMPEHVLGKVPKAEIAGHAFFNKPTVGLGPYTFVQYKTDQYVEVAANPGFRTPVRVKKVFLKPVTSDVATAQLGTGEIDLVQISPTDLKSVQGMKNVTVEAKPSPSFVRIAVNQRQKRFADPRVRRAMLQAIDRQGLVDKLLAGKGSVQNTSFVTPWAVPKDLQTYPYDQAGAKRLLQEAGWDPAKPVTLTWIPGQRDRDAATTVIQSALRAVGVKVELKQVQSAELLASYEKGTFDMSLFGGGTYASDPSSSVPIISCAGFYPPGANIPHFCDKDIDGLAGAADASTDMAERTRLYQEAAKKDNAGVSYLWLYNADTIWAHGGRLHGFKANGDFTLGFWNAHEWSIAP</sequence>
<dbReference type="SUPFAM" id="SSF53850">
    <property type="entry name" value="Periplasmic binding protein-like II"/>
    <property type="match status" value="1"/>
</dbReference>
<gene>
    <name evidence="6" type="ORF">E1298_02990</name>
</gene>
<evidence type="ECO:0000256" key="2">
    <source>
        <dbReference type="ARBA" id="ARBA00022448"/>
    </source>
</evidence>
<dbReference type="PANTHER" id="PTHR30290">
    <property type="entry name" value="PERIPLASMIC BINDING COMPONENT OF ABC TRANSPORTER"/>
    <property type="match status" value="1"/>
</dbReference>
<reference evidence="6 7" key="1">
    <citation type="submission" date="2019-03" db="EMBL/GenBank/DDBJ databases">
        <title>Draft genome sequences of novel Actinobacteria.</title>
        <authorList>
            <person name="Sahin N."/>
            <person name="Ay H."/>
            <person name="Saygin H."/>
        </authorList>
    </citation>
    <scope>NUCLEOTIDE SEQUENCE [LARGE SCALE GENOMIC DNA]</scope>
    <source>
        <strain evidence="6 7">H3C3</strain>
    </source>
</reference>
<evidence type="ECO:0000256" key="3">
    <source>
        <dbReference type="ARBA" id="ARBA00022729"/>
    </source>
</evidence>
<dbReference type="PANTHER" id="PTHR30290:SF9">
    <property type="entry name" value="OLIGOPEPTIDE-BINDING PROTEIN APPA"/>
    <property type="match status" value="1"/>
</dbReference>
<dbReference type="EMBL" id="SMKU01000006">
    <property type="protein sequence ID" value="TDD96422.1"/>
    <property type="molecule type" value="Genomic_DNA"/>
</dbReference>
<evidence type="ECO:0000256" key="1">
    <source>
        <dbReference type="ARBA" id="ARBA00005695"/>
    </source>
</evidence>
<comment type="similarity">
    <text evidence="1">Belongs to the bacterial solute-binding protein 5 family.</text>
</comment>
<dbReference type="Proteomes" id="UP000294513">
    <property type="component" value="Unassembled WGS sequence"/>
</dbReference>
<dbReference type="GO" id="GO:1904680">
    <property type="term" value="F:peptide transmembrane transporter activity"/>
    <property type="evidence" value="ECO:0007669"/>
    <property type="project" value="TreeGrafter"/>
</dbReference>
<dbReference type="Gene3D" id="3.40.190.10">
    <property type="entry name" value="Periplasmic binding protein-like II"/>
    <property type="match status" value="1"/>
</dbReference>
<keyword evidence="3 4" id="KW-0732">Signal</keyword>
<dbReference type="GO" id="GO:0042597">
    <property type="term" value="C:periplasmic space"/>
    <property type="evidence" value="ECO:0007669"/>
    <property type="project" value="UniProtKB-ARBA"/>
</dbReference>
<evidence type="ECO:0000313" key="7">
    <source>
        <dbReference type="Proteomes" id="UP000294513"/>
    </source>
</evidence>
<evidence type="ECO:0000259" key="5">
    <source>
        <dbReference type="Pfam" id="PF00496"/>
    </source>
</evidence>
<dbReference type="PIRSF" id="PIRSF002741">
    <property type="entry name" value="MppA"/>
    <property type="match status" value="1"/>
</dbReference>
<evidence type="ECO:0000256" key="4">
    <source>
        <dbReference type="SAM" id="SignalP"/>
    </source>
</evidence>
<dbReference type="InterPro" id="IPR039424">
    <property type="entry name" value="SBP_5"/>
</dbReference>
<keyword evidence="7" id="KW-1185">Reference proteome</keyword>
<dbReference type="Gene3D" id="3.10.105.10">
    <property type="entry name" value="Dipeptide-binding Protein, Domain 3"/>
    <property type="match status" value="1"/>
</dbReference>
<dbReference type="InterPro" id="IPR030678">
    <property type="entry name" value="Peptide/Ni-bd"/>
</dbReference>
<dbReference type="RefSeq" id="WP_131889173.1">
    <property type="nucleotide sequence ID" value="NZ_SMKU01000006.1"/>
</dbReference>
<dbReference type="CDD" id="cd00995">
    <property type="entry name" value="PBP2_NikA_DppA_OppA_like"/>
    <property type="match status" value="1"/>
</dbReference>
<dbReference type="PROSITE" id="PS51257">
    <property type="entry name" value="PROKAR_LIPOPROTEIN"/>
    <property type="match status" value="1"/>
</dbReference>
<feature type="domain" description="Solute-binding protein family 5" evidence="5">
    <location>
        <begin position="78"/>
        <end position="426"/>
    </location>
</feature>